<reference evidence="2 3" key="1">
    <citation type="submission" date="2016-11" db="EMBL/GenBank/DDBJ databases">
        <title>The macronuclear genome of Stentor coeruleus: a giant cell with tiny introns.</title>
        <authorList>
            <person name="Slabodnick M."/>
            <person name="Ruby J.G."/>
            <person name="Reiff S.B."/>
            <person name="Swart E.C."/>
            <person name="Gosai S."/>
            <person name="Prabakaran S."/>
            <person name="Witkowska E."/>
            <person name="Larue G.E."/>
            <person name="Fisher S."/>
            <person name="Freeman R.M."/>
            <person name="Gunawardena J."/>
            <person name="Chu W."/>
            <person name="Stover N.A."/>
            <person name="Gregory B.D."/>
            <person name="Nowacki M."/>
            <person name="Derisi J."/>
            <person name="Roy S.W."/>
            <person name="Marshall W.F."/>
            <person name="Sood P."/>
        </authorList>
    </citation>
    <scope>NUCLEOTIDE SEQUENCE [LARGE SCALE GENOMIC DNA]</scope>
    <source>
        <strain evidence="2">WM001</strain>
    </source>
</reference>
<comment type="caution">
    <text evidence="2">The sequence shown here is derived from an EMBL/GenBank/DDBJ whole genome shotgun (WGS) entry which is preliminary data.</text>
</comment>
<keyword evidence="1" id="KW-0732">Signal</keyword>
<organism evidence="2 3">
    <name type="scientific">Stentor coeruleus</name>
    <dbReference type="NCBI Taxonomy" id="5963"/>
    <lineage>
        <taxon>Eukaryota</taxon>
        <taxon>Sar</taxon>
        <taxon>Alveolata</taxon>
        <taxon>Ciliophora</taxon>
        <taxon>Postciliodesmatophora</taxon>
        <taxon>Heterotrichea</taxon>
        <taxon>Heterotrichida</taxon>
        <taxon>Stentoridae</taxon>
        <taxon>Stentor</taxon>
    </lineage>
</organism>
<dbReference type="Proteomes" id="UP000187209">
    <property type="component" value="Unassembled WGS sequence"/>
</dbReference>
<feature type="signal peptide" evidence="1">
    <location>
        <begin position="1"/>
        <end position="15"/>
    </location>
</feature>
<name>A0A1R2BKX3_9CILI</name>
<evidence type="ECO:0000313" key="2">
    <source>
        <dbReference type="EMBL" id="OMJ77376.1"/>
    </source>
</evidence>
<dbReference type="EMBL" id="MPUH01000578">
    <property type="protein sequence ID" value="OMJ77376.1"/>
    <property type="molecule type" value="Genomic_DNA"/>
</dbReference>
<feature type="chain" id="PRO_5012141886" evidence="1">
    <location>
        <begin position="16"/>
        <end position="135"/>
    </location>
</feature>
<proteinExistence type="predicted"/>
<accession>A0A1R2BKX3</accession>
<keyword evidence="3" id="KW-1185">Reference proteome</keyword>
<evidence type="ECO:0000256" key="1">
    <source>
        <dbReference type="SAM" id="SignalP"/>
    </source>
</evidence>
<gene>
    <name evidence="2" type="ORF">SteCoe_23020</name>
</gene>
<evidence type="ECO:0000313" key="3">
    <source>
        <dbReference type="Proteomes" id="UP000187209"/>
    </source>
</evidence>
<sequence>MLNLILLAIISTTYAIHGPLILESIGSNCGKNNVFQVESFEISPWPPAPGAKALISMFGVFHQAIWLQEISIGTCINSDSWTWQQYDVNAQFHVGETWPFEIPWIYPSAPGDYLTNVQLTAGDHVSCWQFTYQLN</sequence>
<protein>
    <submittedName>
        <fullName evidence="2">Uncharacterized protein</fullName>
    </submittedName>
</protein>
<dbReference type="AlphaFoldDB" id="A0A1R2BKX3"/>